<evidence type="ECO:0000256" key="2">
    <source>
        <dbReference type="ARBA" id="ARBA00022485"/>
    </source>
</evidence>
<gene>
    <name evidence="10" type="ORF">VXJ25_08240</name>
</gene>
<dbReference type="PROSITE" id="PS51449">
    <property type="entry name" value="MTTASE_N"/>
    <property type="match status" value="1"/>
</dbReference>
<dbReference type="RefSeq" id="WP_330958732.1">
    <property type="nucleotide sequence ID" value="NZ_JAZGJQ010000010.1"/>
</dbReference>
<dbReference type="EMBL" id="JAZGJQ010000010">
    <property type="protein sequence ID" value="MEE6147967.1"/>
    <property type="molecule type" value="Genomic_DNA"/>
</dbReference>
<dbReference type="Pfam" id="PF00919">
    <property type="entry name" value="UPF0004"/>
    <property type="match status" value="1"/>
</dbReference>
<dbReference type="NCBIfam" id="TIGR00089">
    <property type="entry name" value="MiaB/RimO family radical SAM methylthiotransferase"/>
    <property type="match status" value="1"/>
</dbReference>
<dbReference type="InterPro" id="IPR023404">
    <property type="entry name" value="rSAM_horseshoe"/>
</dbReference>
<evidence type="ECO:0000313" key="11">
    <source>
        <dbReference type="Proteomes" id="UP001332931"/>
    </source>
</evidence>
<dbReference type="Pfam" id="PF04055">
    <property type="entry name" value="Radical_SAM"/>
    <property type="match status" value="1"/>
</dbReference>
<keyword evidence="6" id="KW-0408">Iron</keyword>
<sequence>MSAAGGAPGFAVVNLGCRVNRVETDLVAAALERAGLRMVGQDEADLVVVNTCAVTGEAETKTRKVIRHAARLPKAPLVVATGCVASLFSEELSSLAPNVVVEADKSLVARRALEALGLGAGAVSDAGELASSPTPTGRSRPGIKVQDGCDNRCTYCIVWKARGAGRSLPADRVLAAVREACARDAHEVVLTGINLGRYASGDARGREIGLAGLLSLILDETPVERVRLSSIEPPDVTGELLDVMASSGGRVAPFLHVCLQSGCDATLRRMGRVYDAASFRRVCELSREALPGVALGTDLIVGFPGETDEEFEESLGFCREMSFAKMHVFRYSRRPGTPAADAPGQVAPKVMAERSRRVRDLAARMRAHEASLHVGEMDDVLVEYPGRGVSGGLFDVLVDPRVPVGEVARVRMVRALEDGTLVGEAVRQPGASALSSK</sequence>
<feature type="domain" description="MTTase N-terminal" evidence="8">
    <location>
        <begin position="8"/>
        <end position="121"/>
    </location>
</feature>
<evidence type="ECO:0000313" key="10">
    <source>
        <dbReference type="EMBL" id="MEE6147967.1"/>
    </source>
</evidence>
<evidence type="ECO:0000256" key="4">
    <source>
        <dbReference type="ARBA" id="ARBA00022691"/>
    </source>
</evidence>
<evidence type="ECO:0000259" key="9">
    <source>
        <dbReference type="PROSITE" id="PS51918"/>
    </source>
</evidence>
<dbReference type="PROSITE" id="PS01278">
    <property type="entry name" value="MTTASE_RADICAL"/>
    <property type="match status" value="1"/>
</dbReference>
<comment type="cofactor">
    <cofactor evidence="1">
        <name>[4Fe-4S] cluster</name>
        <dbReference type="ChEBI" id="CHEBI:49883"/>
    </cofactor>
</comment>
<evidence type="ECO:0000256" key="5">
    <source>
        <dbReference type="ARBA" id="ARBA00022723"/>
    </source>
</evidence>
<reference evidence="10 11" key="1">
    <citation type="submission" date="2024-01" db="EMBL/GenBank/DDBJ databases">
        <title>Description of Olsenella sp. nov., isolated from pig feces.</title>
        <authorList>
            <person name="Chang Y.-H."/>
        </authorList>
    </citation>
    <scope>NUCLEOTIDE SEQUENCE [LARGE SCALE GENOMIC DNA]</scope>
    <source>
        <strain evidence="10 11">YH-ols2223</strain>
    </source>
</reference>
<dbReference type="Proteomes" id="UP001332931">
    <property type="component" value="Unassembled WGS sequence"/>
</dbReference>
<dbReference type="PROSITE" id="PS51918">
    <property type="entry name" value="RADICAL_SAM"/>
    <property type="match status" value="1"/>
</dbReference>
<evidence type="ECO:0000256" key="6">
    <source>
        <dbReference type="ARBA" id="ARBA00023004"/>
    </source>
</evidence>
<dbReference type="EC" id="2.8.4.-" evidence="10"/>
<keyword evidence="11" id="KW-1185">Reference proteome</keyword>
<dbReference type="SMART" id="SM00729">
    <property type="entry name" value="Elp3"/>
    <property type="match status" value="1"/>
</dbReference>
<evidence type="ECO:0000256" key="1">
    <source>
        <dbReference type="ARBA" id="ARBA00001966"/>
    </source>
</evidence>
<evidence type="ECO:0000259" key="8">
    <source>
        <dbReference type="PROSITE" id="PS51449"/>
    </source>
</evidence>
<dbReference type="GO" id="GO:0016740">
    <property type="term" value="F:transferase activity"/>
    <property type="evidence" value="ECO:0007669"/>
    <property type="project" value="UniProtKB-KW"/>
</dbReference>
<dbReference type="SFLD" id="SFLDS00029">
    <property type="entry name" value="Radical_SAM"/>
    <property type="match status" value="1"/>
</dbReference>
<protein>
    <submittedName>
        <fullName evidence="10">MiaB/RimO family radical SAM methylthiotransferase</fullName>
        <ecNumber evidence="10">2.8.4.-</ecNumber>
    </submittedName>
</protein>
<keyword evidence="2" id="KW-0004">4Fe-4S</keyword>
<dbReference type="InterPro" id="IPR007197">
    <property type="entry name" value="rSAM"/>
</dbReference>
<accession>A0ABU7RBI4</accession>
<keyword evidence="5" id="KW-0479">Metal-binding</keyword>
<dbReference type="InterPro" id="IPR006638">
    <property type="entry name" value="Elp3/MiaA/NifB-like_rSAM"/>
</dbReference>
<feature type="domain" description="Radical SAM core" evidence="9">
    <location>
        <begin position="135"/>
        <end position="369"/>
    </location>
</feature>
<name>A0ABU7RBI4_9ACTN</name>
<dbReference type="InterPro" id="IPR020612">
    <property type="entry name" value="Methylthiotransferase_CS"/>
</dbReference>
<dbReference type="Gene3D" id="3.40.50.12160">
    <property type="entry name" value="Methylthiotransferase, N-terminal domain"/>
    <property type="match status" value="1"/>
</dbReference>
<evidence type="ECO:0000256" key="3">
    <source>
        <dbReference type="ARBA" id="ARBA00022679"/>
    </source>
</evidence>
<keyword evidence="4" id="KW-0949">S-adenosyl-L-methionine</keyword>
<dbReference type="InterPro" id="IPR013848">
    <property type="entry name" value="Methylthiotransferase_N"/>
</dbReference>
<dbReference type="SFLD" id="SFLDG01082">
    <property type="entry name" value="B12-binding_domain_containing"/>
    <property type="match status" value="1"/>
</dbReference>
<evidence type="ECO:0000256" key="7">
    <source>
        <dbReference type="ARBA" id="ARBA00023014"/>
    </source>
</evidence>
<organism evidence="10 11">
    <name type="scientific">Olsenella absiana</name>
    <dbReference type="NCBI Taxonomy" id="3115222"/>
    <lineage>
        <taxon>Bacteria</taxon>
        <taxon>Bacillati</taxon>
        <taxon>Actinomycetota</taxon>
        <taxon>Coriobacteriia</taxon>
        <taxon>Coriobacteriales</taxon>
        <taxon>Atopobiaceae</taxon>
        <taxon>Olsenella</taxon>
    </lineage>
</organism>
<proteinExistence type="predicted"/>
<dbReference type="SUPFAM" id="SSF102114">
    <property type="entry name" value="Radical SAM enzymes"/>
    <property type="match status" value="1"/>
</dbReference>
<dbReference type="PANTHER" id="PTHR11918">
    <property type="entry name" value="RADICAL SAM PROTEINS"/>
    <property type="match status" value="1"/>
</dbReference>
<dbReference type="CDD" id="cd01335">
    <property type="entry name" value="Radical_SAM"/>
    <property type="match status" value="1"/>
</dbReference>
<dbReference type="InterPro" id="IPR038135">
    <property type="entry name" value="Methylthiotransferase_N_sf"/>
</dbReference>
<keyword evidence="3 10" id="KW-0808">Transferase</keyword>
<dbReference type="InterPro" id="IPR005839">
    <property type="entry name" value="Methylthiotransferase"/>
</dbReference>
<dbReference type="Gene3D" id="3.80.30.20">
    <property type="entry name" value="tm_1862 like domain"/>
    <property type="match status" value="1"/>
</dbReference>
<keyword evidence="7" id="KW-0411">Iron-sulfur</keyword>
<comment type="caution">
    <text evidence="10">The sequence shown here is derived from an EMBL/GenBank/DDBJ whole genome shotgun (WGS) entry which is preliminary data.</text>
</comment>
<dbReference type="PANTHER" id="PTHR11918:SF45">
    <property type="entry name" value="THREONYLCARBAMOYLADENOSINE TRNA METHYLTHIOTRANSFERASE"/>
    <property type="match status" value="1"/>
</dbReference>
<dbReference type="InterPro" id="IPR058240">
    <property type="entry name" value="rSAM_sf"/>
</dbReference>